<keyword evidence="3" id="KW-1185">Reference proteome</keyword>
<gene>
    <name evidence="2" type="ORF">WJX72_005350</name>
</gene>
<dbReference type="GO" id="GO:0005737">
    <property type="term" value="C:cytoplasm"/>
    <property type="evidence" value="ECO:0007669"/>
    <property type="project" value="TreeGrafter"/>
</dbReference>
<dbReference type="EMBL" id="JALJOR010000002">
    <property type="protein sequence ID" value="KAK9823766.1"/>
    <property type="molecule type" value="Genomic_DNA"/>
</dbReference>
<sequence length="425" mass="47626">MSTKEERPTLAGAQIKTRKRNIAVPLDPGSFADAVITICEDAKEGDDGLEKNLGAAVKGLESANLDFSRYGDTLFEVLFAGGRMAAGGNVVGEGKKLEFNVMASEPNRDSILPYVKVFQTLIRRRPFLIKALENTLVKLLKSLDFYEEATRVKLAIATARIFAVKLGCLPDRVLPSLMNDRMVAKGTILQFVTEFFKDFLATDTIDDLVLLLRKAKLDNRLLDFFPPQKRTLQELDAHFKSVGLDKLVEYNSKKVAETHLEELNSGLVELVTADPPHPVADCVAMVKAKKQEWELPDTEVIKIIWTVLIDGLNLVGKNAQQITGAVLKQVRTYKALLTTFAATARLEAALIVHVQVACYEDSKLLKLFSDIVRILYDNDILAEDTIKWWYTKGSHPKGRGVFLRDIEPFIKWLDEAEEDEDDEEE</sequence>
<dbReference type="Pfam" id="PF02020">
    <property type="entry name" value="W2"/>
    <property type="match status" value="1"/>
</dbReference>
<dbReference type="Proteomes" id="UP001489004">
    <property type="component" value="Unassembled WGS sequence"/>
</dbReference>
<dbReference type="PANTHER" id="PTHR14208">
    <property type="entry name" value="BASIC LEUCINE ZIPPER AND W2 DOMAIN-CONTAINING PROTEIN"/>
    <property type="match status" value="1"/>
</dbReference>
<protein>
    <recommendedName>
        <fullName evidence="1">W2 domain-containing protein</fullName>
    </recommendedName>
</protein>
<dbReference type="Pfam" id="PF25504">
    <property type="entry name" value="HEAT_5MP1_2"/>
    <property type="match status" value="1"/>
</dbReference>
<dbReference type="PROSITE" id="PS51363">
    <property type="entry name" value="W2"/>
    <property type="match status" value="1"/>
</dbReference>
<dbReference type="InterPro" id="IPR003307">
    <property type="entry name" value="W2_domain"/>
</dbReference>
<evidence type="ECO:0000313" key="2">
    <source>
        <dbReference type="EMBL" id="KAK9823766.1"/>
    </source>
</evidence>
<dbReference type="GO" id="GO:0016020">
    <property type="term" value="C:membrane"/>
    <property type="evidence" value="ECO:0007669"/>
    <property type="project" value="TreeGrafter"/>
</dbReference>
<dbReference type="InterPro" id="IPR057397">
    <property type="entry name" value="HEAT_5MP1_2"/>
</dbReference>
<feature type="domain" description="W2" evidence="1">
    <location>
        <begin position="253"/>
        <end position="423"/>
    </location>
</feature>
<dbReference type="AlphaFoldDB" id="A0AAW1QQE8"/>
<dbReference type="SUPFAM" id="SSF48371">
    <property type="entry name" value="ARM repeat"/>
    <property type="match status" value="1"/>
</dbReference>
<evidence type="ECO:0000259" key="1">
    <source>
        <dbReference type="PROSITE" id="PS51363"/>
    </source>
</evidence>
<comment type="caution">
    <text evidence="2">The sequence shown here is derived from an EMBL/GenBank/DDBJ whole genome shotgun (WGS) entry which is preliminary data.</text>
</comment>
<dbReference type="InterPro" id="IPR016024">
    <property type="entry name" value="ARM-type_fold"/>
</dbReference>
<dbReference type="InterPro" id="IPR051245">
    <property type="entry name" value="eIF5-mimic_regulator"/>
</dbReference>
<dbReference type="SMART" id="SM00515">
    <property type="entry name" value="eIF5C"/>
    <property type="match status" value="1"/>
</dbReference>
<reference evidence="2 3" key="1">
    <citation type="journal article" date="2024" name="Nat. Commun.">
        <title>Phylogenomics reveals the evolutionary origins of lichenization in chlorophyte algae.</title>
        <authorList>
            <person name="Puginier C."/>
            <person name="Libourel C."/>
            <person name="Otte J."/>
            <person name="Skaloud P."/>
            <person name="Haon M."/>
            <person name="Grisel S."/>
            <person name="Petersen M."/>
            <person name="Berrin J.G."/>
            <person name="Delaux P.M."/>
            <person name="Dal Grande F."/>
            <person name="Keller J."/>
        </authorList>
    </citation>
    <scope>NUCLEOTIDE SEQUENCE [LARGE SCALE GENOMIC DNA]</scope>
    <source>
        <strain evidence="2 3">SAG 2043</strain>
    </source>
</reference>
<accession>A0AAW1QQE8</accession>
<evidence type="ECO:0000313" key="3">
    <source>
        <dbReference type="Proteomes" id="UP001489004"/>
    </source>
</evidence>
<name>A0AAW1QQE8_9CHLO</name>
<dbReference type="PANTHER" id="PTHR14208:SF2">
    <property type="entry name" value="PROTEIN KRASAVIETZ"/>
    <property type="match status" value="1"/>
</dbReference>
<organism evidence="2 3">
    <name type="scientific">[Myrmecia] bisecta</name>
    <dbReference type="NCBI Taxonomy" id="41462"/>
    <lineage>
        <taxon>Eukaryota</taxon>
        <taxon>Viridiplantae</taxon>
        <taxon>Chlorophyta</taxon>
        <taxon>core chlorophytes</taxon>
        <taxon>Trebouxiophyceae</taxon>
        <taxon>Trebouxiales</taxon>
        <taxon>Trebouxiaceae</taxon>
        <taxon>Myrmecia</taxon>
    </lineage>
</organism>
<dbReference type="Gene3D" id="1.25.40.180">
    <property type="match status" value="1"/>
</dbReference>
<proteinExistence type="predicted"/>